<proteinExistence type="predicted"/>
<name>H2CEY0_9LEPT</name>
<dbReference type="GO" id="GO:0016491">
    <property type="term" value="F:oxidoreductase activity"/>
    <property type="evidence" value="ECO:0007669"/>
    <property type="project" value="InterPro"/>
</dbReference>
<dbReference type="GO" id="GO:0008610">
    <property type="term" value="P:lipid biosynthetic process"/>
    <property type="evidence" value="ECO:0007669"/>
    <property type="project" value="InterPro"/>
</dbReference>
<sequence length="289" mass="33311">MPAKAGEIRMEKKGPTGGGTVFNELLAMYEEPLFLKVIIGTNLIALFSFLAMSVPLTLLAYWNPQWVRPYRIQSREPHYGRLIRGSLIHLGRNFAVAFLLSVLSWPLLRLTGIHDGPLPAWYVIVAQVVAFAIIDDFLFYWAHRWLHEIPFLYKAVHSIHHQVTTPIAITGNYMHVVEFLIISTLVFVGPILFGAHVITIWIWVVVRQWEAASQHSGISVPWTPTHMIPLYDGPAYHDFHHSKFYGNYSSLFSYTDTLFKTKSKKYDEYRRTKDRGTTTIEDPFQKINH</sequence>
<keyword evidence="3 5" id="KW-1133">Transmembrane helix</keyword>
<dbReference type="HOGENOM" id="CLU_047036_5_3_12"/>
<evidence type="ECO:0000256" key="1">
    <source>
        <dbReference type="ARBA" id="ARBA00004370"/>
    </source>
</evidence>
<feature type="transmembrane region" description="Helical" evidence="5">
    <location>
        <begin position="120"/>
        <end position="142"/>
    </location>
</feature>
<dbReference type="InterPro" id="IPR050307">
    <property type="entry name" value="Sterol_Desaturase_Related"/>
</dbReference>
<feature type="transmembrane region" description="Helical" evidence="5">
    <location>
        <begin position="179"/>
        <end position="204"/>
    </location>
</feature>
<evidence type="ECO:0000256" key="2">
    <source>
        <dbReference type="ARBA" id="ARBA00022692"/>
    </source>
</evidence>
<evidence type="ECO:0000256" key="3">
    <source>
        <dbReference type="ARBA" id="ARBA00022989"/>
    </source>
</evidence>
<feature type="domain" description="Fatty acid hydroxylase" evidence="6">
    <location>
        <begin position="129"/>
        <end position="261"/>
    </location>
</feature>
<protein>
    <submittedName>
        <fullName evidence="7">Fatty acid hydroxylase</fullName>
    </submittedName>
</protein>
<keyword evidence="4 5" id="KW-0472">Membrane</keyword>
<feature type="transmembrane region" description="Helical" evidence="5">
    <location>
        <begin position="82"/>
        <end position="108"/>
    </location>
</feature>
<dbReference type="EMBL" id="JH597773">
    <property type="protein sequence ID" value="EHQ07744.1"/>
    <property type="molecule type" value="Genomic_DNA"/>
</dbReference>
<dbReference type="InterPro" id="IPR006694">
    <property type="entry name" value="Fatty_acid_hydroxylase"/>
</dbReference>
<evidence type="ECO:0000259" key="6">
    <source>
        <dbReference type="Pfam" id="PF04116"/>
    </source>
</evidence>
<evidence type="ECO:0000256" key="5">
    <source>
        <dbReference type="SAM" id="Phobius"/>
    </source>
</evidence>
<dbReference type="GO" id="GO:0016020">
    <property type="term" value="C:membrane"/>
    <property type="evidence" value="ECO:0007669"/>
    <property type="project" value="UniProtKB-SubCell"/>
</dbReference>
<dbReference type="STRING" id="183.GCA_002009735_03109"/>
<gene>
    <name evidence="7" type="ORF">Lepil_3081</name>
</gene>
<dbReference type="Proteomes" id="UP000005737">
    <property type="component" value="Unassembled WGS sequence"/>
</dbReference>
<dbReference type="GO" id="GO:0005506">
    <property type="term" value="F:iron ion binding"/>
    <property type="evidence" value="ECO:0007669"/>
    <property type="project" value="InterPro"/>
</dbReference>
<dbReference type="PANTHER" id="PTHR11863">
    <property type="entry name" value="STEROL DESATURASE"/>
    <property type="match status" value="1"/>
</dbReference>
<feature type="transmembrane region" description="Helical" evidence="5">
    <location>
        <begin position="33"/>
        <end position="61"/>
    </location>
</feature>
<reference evidence="7 8" key="1">
    <citation type="submission" date="2011-10" db="EMBL/GenBank/DDBJ databases">
        <title>The Improved High-Quality Draft genome of Leptonema illini DSM 21528.</title>
        <authorList>
            <consortium name="US DOE Joint Genome Institute (JGI-PGF)"/>
            <person name="Lucas S."/>
            <person name="Copeland A."/>
            <person name="Lapidus A."/>
            <person name="Glavina del Rio T."/>
            <person name="Dalin E."/>
            <person name="Tice H."/>
            <person name="Bruce D."/>
            <person name="Goodwin L."/>
            <person name="Pitluck S."/>
            <person name="Peters L."/>
            <person name="Mikhailova N."/>
            <person name="Held B."/>
            <person name="Kyrpides N."/>
            <person name="Mavromatis K."/>
            <person name="Ivanova N."/>
            <person name="Markowitz V."/>
            <person name="Cheng J.-F."/>
            <person name="Hugenholtz P."/>
            <person name="Woyke T."/>
            <person name="Wu D."/>
            <person name="Gronow S."/>
            <person name="Wellnitz S."/>
            <person name="Brambilla E.-M."/>
            <person name="Klenk H.-P."/>
            <person name="Eisen J.A."/>
        </authorList>
    </citation>
    <scope>NUCLEOTIDE SEQUENCE [LARGE SCALE GENOMIC DNA]</scope>
    <source>
        <strain evidence="7 8">DSM 21528</strain>
    </source>
</reference>
<evidence type="ECO:0000313" key="7">
    <source>
        <dbReference type="EMBL" id="EHQ07744.1"/>
    </source>
</evidence>
<evidence type="ECO:0000313" key="8">
    <source>
        <dbReference type="Proteomes" id="UP000005737"/>
    </source>
</evidence>
<keyword evidence="2 5" id="KW-0812">Transmembrane</keyword>
<keyword evidence="8" id="KW-1185">Reference proteome</keyword>
<evidence type="ECO:0000256" key="4">
    <source>
        <dbReference type="ARBA" id="ARBA00023136"/>
    </source>
</evidence>
<organism evidence="7 8">
    <name type="scientific">Leptonema illini DSM 21528</name>
    <dbReference type="NCBI Taxonomy" id="929563"/>
    <lineage>
        <taxon>Bacteria</taxon>
        <taxon>Pseudomonadati</taxon>
        <taxon>Spirochaetota</taxon>
        <taxon>Spirochaetia</taxon>
        <taxon>Leptospirales</taxon>
        <taxon>Leptospiraceae</taxon>
        <taxon>Leptonema</taxon>
    </lineage>
</organism>
<dbReference type="AlphaFoldDB" id="H2CEY0"/>
<dbReference type="Pfam" id="PF04116">
    <property type="entry name" value="FA_hydroxylase"/>
    <property type="match status" value="1"/>
</dbReference>
<accession>H2CEY0</accession>
<comment type="subcellular location">
    <subcellularLocation>
        <location evidence="1">Membrane</location>
    </subcellularLocation>
</comment>